<dbReference type="PANTHER" id="PTHR38011:SF7">
    <property type="entry name" value="2,5-DIAMINO-6-RIBOSYLAMINO-4(3H)-PYRIMIDINONE 5'-PHOSPHATE REDUCTASE"/>
    <property type="match status" value="1"/>
</dbReference>
<keyword evidence="11" id="KW-0511">Multifunctional enzyme</keyword>
<dbReference type="Proteomes" id="UP000580797">
    <property type="component" value="Unassembled WGS sequence"/>
</dbReference>
<feature type="binding site" evidence="16">
    <location>
        <position position="224"/>
    </location>
    <ligand>
        <name>NADP(+)</name>
        <dbReference type="ChEBI" id="CHEBI:58349"/>
    </ligand>
</feature>
<keyword evidence="9 14" id="KW-0521">NADP</keyword>
<dbReference type="EC" id="1.1.1.193" evidence="14"/>
<evidence type="ECO:0000256" key="7">
    <source>
        <dbReference type="ARBA" id="ARBA00022723"/>
    </source>
</evidence>
<evidence type="ECO:0000256" key="12">
    <source>
        <dbReference type="ARBA" id="ARBA00049861"/>
    </source>
</evidence>
<comment type="catalytic activity">
    <reaction evidence="12 14">
        <text>5-amino-6-(5-phospho-D-ribitylamino)uracil + NADP(+) = 5-amino-6-(5-phospho-D-ribosylamino)uracil + NADPH + H(+)</text>
        <dbReference type="Rhea" id="RHEA:17845"/>
        <dbReference type="ChEBI" id="CHEBI:15378"/>
        <dbReference type="ChEBI" id="CHEBI:57783"/>
        <dbReference type="ChEBI" id="CHEBI:58349"/>
        <dbReference type="ChEBI" id="CHEBI:58421"/>
        <dbReference type="ChEBI" id="CHEBI:58453"/>
        <dbReference type="EC" id="1.1.1.193"/>
    </reaction>
</comment>
<dbReference type="PROSITE" id="PS00903">
    <property type="entry name" value="CYT_DCMP_DEAMINASES_1"/>
    <property type="match status" value="1"/>
</dbReference>
<dbReference type="InterPro" id="IPR016193">
    <property type="entry name" value="Cytidine_deaminase-like"/>
</dbReference>
<dbReference type="Gene3D" id="3.40.140.10">
    <property type="entry name" value="Cytidine Deaminase, domain 2"/>
    <property type="match status" value="1"/>
</dbReference>
<comment type="cofactor">
    <cofactor evidence="14 17">
        <name>Zn(2+)</name>
        <dbReference type="ChEBI" id="CHEBI:29105"/>
    </cofactor>
    <text evidence="14 17">Binds 1 zinc ion.</text>
</comment>
<dbReference type="GO" id="GO:0008703">
    <property type="term" value="F:5-amino-6-(5-phosphoribosylamino)uracil reductase activity"/>
    <property type="evidence" value="ECO:0007669"/>
    <property type="project" value="UniProtKB-EC"/>
</dbReference>
<feature type="binding site" evidence="16">
    <location>
        <position position="208"/>
    </location>
    <ligand>
        <name>substrate</name>
    </ligand>
</feature>
<evidence type="ECO:0000256" key="8">
    <source>
        <dbReference type="ARBA" id="ARBA00022833"/>
    </source>
</evidence>
<dbReference type="SUPFAM" id="SSF53597">
    <property type="entry name" value="Dihydrofolate reductase-like"/>
    <property type="match status" value="1"/>
</dbReference>
<dbReference type="GO" id="GO:0009231">
    <property type="term" value="P:riboflavin biosynthetic process"/>
    <property type="evidence" value="ECO:0007669"/>
    <property type="project" value="UniProtKB-UniPathway"/>
</dbReference>
<keyword evidence="14 19" id="KW-0378">Hydrolase</keyword>
<dbReference type="Gene3D" id="3.40.430.10">
    <property type="entry name" value="Dihydrofolate Reductase, subunit A"/>
    <property type="match status" value="1"/>
</dbReference>
<evidence type="ECO:0000256" key="14">
    <source>
        <dbReference type="PIRNR" id="PIRNR006769"/>
    </source>
</evidence>
<keyword evidence="8 14" id="KW-0862">Zinc</keyword>
<sequence length="365" mass="38869">MSFPLTAESTQQLLDAALEQAKNGVRGVNPLVGAVIADAQGDILATGFHRGAGTPHAEADALHNLAQLLGKALTAGQDQTIDPATLTMFVTLEPCNHFGRTGPCSHAIVDAGIGRVVYAVADATDHAAGGASYLKEHGVEVMDGEQLNPEWARASRELNARWFQAQNQQRPFTTLHLAQTLDSNIAASDGTSQWITGAESREHSHVIRSRADAIIVGTGTIVADNPQLTARDSAGELYPKQPVRVAMGLREIPADARIRDHGEFMHLPTRDPAEVLEALTQKGISHAMIEGGSSIATAFLAADLVDEIWLYQAPKLLGSGISALKDLGISTLSEALEFELDDVDGPAVRQLGTDVLLHLTPRNEK</sequence>
<evidence type="ECO:0000256" key="11">
    <source>
        <dbReference type="ARBA" id="ARBA00023268"/>
    </source>
</evidence>
<dbReference type="EC" id="3.5.4.26" evidence="14"/>
<dbReference type="InterPro" id="IPR050765">
    <property type="entry name" value="Riboflavin_Biosynth_HTPR"/>
</dbReference>
<gene>
    <name evidence="19" type="ORF">HD598_002529</name>
</gene>
<comment type="pathway">
    <text evidence="2 14">Cofactor biosynthesis; riboflavin biosynthesis; 5-amino-6-(D-ribitylamino)uracil from GTP: step 2/4.</text>
</comment>
<feature type="binding site" evidence="17">
    <location>
        <position position="95"/>
    </location>
    <ligand>
        <name>Zn(2+)</name>
        <dbReference type="ChEBI" id="CHEBI:29105"/>
        <note>catalytic</note>
    </ligand>
</feature>
<dbReference type="GO" id="GO:0008835">
    <property type="term" value="F:diaminohydroxyphosphoribosylaminopyrimidine deaminase activity"/>
    <property type="evidence" value="ECO:0007669"/>
    <property type="project" value="UniProtKB-EC"/>
</dbReference>
<feature type="binding site" evidence="16">
    <location>
        <position position="194"/>
    </location>
    <ligand>
        <name>NADP(+)</name>
        <dbReference type="ChEBI" id="CHEBI:58349"/>
    </ligand>
</feature>
<dbReference type="NCBIfam" id="TIGR00326">
    <property type="entry name" value="eubact_ribD"/>
    <property type="match status" value="1"/>
</dbReference>
<comment type="caution">
    <text evidence="19">The sequence shown here is derived from an EMBL/GenBank/DDBJ whole genome shotgun (WGS) entry which is preliminary data.</text>
</comment>
<reference evidence="19 20" key="1">
    <citation type="submission" date="2020-08" db="EMBL/GenBank/DDBJ databases">
        <title>Sequencing the genomes of 1000 actinobacteria strains.</title>
        <authorList>
            <person name="Klenk H.-P."/>
        </authorList>
    </citation>
    <scope>NUCLEOTIDE SEQUENCE [LARGE SCALE GENOMIC DNA]</scope>
    <source>
        <strain evidence="19 20">DSM 105783</strain>
    </source>
</reference>
<evidence type="ECO:0000256" key="2">
    <source>
        <dbReference type="ARBA" id="ARBA00004882"/>
    </source>
</evidence>
<dbReference type="InterPro" id="IPR002125">
    <property type="entry name" value="CMP_dCMP_dom"/>
</dbReference>
<dbReference type="UniPathway" id="UPA00275">
    <property type="reaction ID" value="UER00401"/>
</dbReference>
<dbReference type="InterPro" id="IPR004794">
    <property type="entry name" value="Eubact_RibD"/>
</dbReference>
<dbReference type="InterPro" id="IPR016192">
    <property type="entry name" value="APOBEC/CMP_deaminase_Zn-bd"/>
</dbReference>
<dbReference type="InterPro" id="IPR024072">
    <property type="entry name" value="DHFR-like_dom_sf"/>
</dbReference>
<evidence type="ECO:0000256" key="13">
    <source>
        <dbReference type="ARBA" id="ARBA00049886"/>
    </source>
</evidence>
<dbReference type="GO" id="GO:0008270">
    <property type="term" value="F:zinc ion binding"/>
    <property type="evidence" value="ECO:0007669"/>
    <property type="project" value="InterPro"/>
</dbReference>
<evidence type="ECO:0000256" key="4">
    <source>
        <dbReference type="ARBA" id="ARBA00005259"/>
    </source>
</evidence>
<dbReference type="PIRSF" id="PIRSF006769">
    <property type="entry name" value="RibD"/>
    <property type="match status" value="1"/>
</dbReference>
<feature type="binding site" evidence="16">
    <location>
        <position position="290"/>
    </location>
    <ligand>
        <name>substrate</name>
    </ligand>
</feature>
<dbReference type="PROSITE" id="PS51747">
    <property type="entry name" value="CYT_DCMP_DEAMINASES_2"/>
    <property type="match status" value="1"/>
</dbReference>
<feature type="binding site" evidence="16">
    <location>
        <begin position="292"/>
        <end position="298"/>
    </location>
    <ligand>
        <name>NADP(+)</name>
        <dbReference type="ChEBI" id="CHEBI:58349"/>
    </ligand>
</feature>
<dbReference type="CDD" id="cd01284">
    <property type="entry name" value="Riboflavin_deaminase-reductase"/>
    <property type="match status" value="1"/>
</dbReference>
<feature type="binding site" evidence="17">
    <location>
        <position position="56"/>
    </location>
    <ligand>
        <name>Zn(2+)</name>
        <dbReference type="ChEBI" id="CHEBI:29105"/>
        <note>catalytic</note>
    </ligand>
</feature>
<feature type="binding site" evidence="17">
    <location>
        <position position="104"/>
    </location>
    <ligand>
        <name>Zn(2+)</name>
        <dbReference type="ChEBI" id="CHEBI:29105"/>
        <note>catalytic</note>
    </ligand>
</feature>
<evidence type="ECO:0000256" key="10">
    <source>
        <dbReference type="ARBA" id="ARBA00023002"/>
    </source>
</evidence>
<feature type="binding site" evidence="16">
    <location>
        <position position="178"/>
    </location>
    <ligand>
        <name>NADP(+)</name>
        <dbReference type="ChEBI" id="CHEBI:58349"/>
    </ligand>
</feature>
<comment type="similarity">
    <text evidence="5 14">In the C-terminal section; belongs to the HTP reductase family.</text>
</comment>
<evidence type="ECO:0000256" key="17">
    <source>
        <dbReference type="PIRSR" id="PIRSR006769-3"/>
    </source>
</evidence>
<evidence type="ECO:0000313" key="20">
    <source>
        <dbReference type="Proteomes" id="UP000580797"/>
    </source>
</evidence>
<feature type="domain" description="CMP/dCMP-type deaminase" evidence="18">
    <location>
        <begin position="8"/>
        <end position="133"/>
    </location>
</feature>
<dbReference type="PANTHER" id="PTHR38011">
    <property type="entry name" value="DIHYDROFOLATE REDUCTASE FAMILY PROTEIN (AFU_ORTHOLOGUE AFUA_8G06820)"/>
    <property type="match status" value="1"/>
</dbReference>
<dbReference type="EMBL" id="JACHDR010000001">
    <property type="protein sequence ID" value="MBB5513842.1"/>
    <property type="molecule type" value="Genomic_DNA"/>
</dbReference>
<keyword evidence="7 14" id="KW-0479">Metal-binding</keyword>
<organism evidence="19 20">
    <name type="scientific">Neomicrococcus aestuarii</name>
    <dbReference type="NCBI Taxonomy" id="556325"/>
    <lineage>
        <taxon>Bacteria</taxon>
        <taxon>Bacillati</taxon>
        <taxon>Actinomycetota</taxon>
        <taxon>Actinomycetes</taxon>
        <taxon>Micrococcales</taxon>
        <taxon>Micrococcaceae</taxon>
        <taxon>Neomicrococcus</taxon>
    </lineage>
</organism>
<dbReference type="AlphaFoldDB" id="A0A7W8TVU1"/>
<feature type="binding site" evidence="16">
    <location>
        <position position="192"/>
    </location>
    <ligand>
        <name>substrate</name>
    </ligand>
</feature>
<dbReference type="Pfam" id="PF01872">
    <property type="entry name" value="RibD_C"/>
    <property type="match status" value="1"/>
</dbReference>
<evidence type="ECO:0000256" key="16">
    <source>
        <dbReference type="PIRSR" id="PIRSR006769-2"/>
    </source>
</evidence>
<feature type="active site" description="Proton donor" evidence="15">
    <location>
        <position position="58"/>
    </location>
</feature>
<protein>
    <recommendedName>
        <fullName evidence="14">Riboflavin biosynthesis protein RibD</fullName>
    </recommendedName>
    <domain>
        <recommendedName>
            <fullName evidence="14">Diaminohydroxyphosphoribosylaminopyrimidine deaminase</fullName>
            <shortName evidence="14">DRAP deaminase</shortName>
            <ecNumber evidence="14">3.5.4.26</ecNumber>
        </recommendedName>
        <alternativeName>
            <fullName evidence="14">Riboflavin-specific deaminase</fullName>
        </alternativeName>
    </domain>
    <domain>
        <recommendedName>
            <fullName evidence="14">5-amino-6-(5-phosphoribosylamino)uracil reductase</fullName>
            <ecNumber evidence="14">1.1.1.193</ecNumber>
        </recommendedName>
        <alternativeName>
            <fullName evidence="14">HTP reductase</fullName>
        </alternativeName>
    </domain>
</protein>
<feature type="binding site" evidence="16">
    <location>
        <position position="231"/>
    </location>
    <ligand>
        <name>substrate</name>
    </ligand>
</feature>
<name>A0A7W8TVU1_9MICC</name>
<dbReference type="InterPro" id="IPR002734">
    <property type="entry name" value="RibDG_C"/>
</dbReference>
<evidence type="ECO:0000256" key="15">
    <source>
        <dbReference type="PIRSR" id="PIRSR006769-1"/>
    </source>
</evidence>
<evidence type="ECO:0000256" key="5">
    <source>
        <dbReference type="ARBA" id="ARBA00007417"/>
    </source>
</evidence>
<feature type="binding site" evidence="16">
    <location>
        <position position="228"/>
    </location>
    <ligand>
        <name>substrate</name>
    </ligand>
</feature>
<accession>A0A7W8TVU1</accession>
<comment type="catalytic activity">
    <reaction evidence="13 14">
        <text>2,5-diamino-6-hydroxy-4-(5-phosphoribosylamino)-pyrimidine + H2O + H(+) = 5-amino-6-(5-phospho-D-ribosylamino)uracil + NH4(+)</text>
        <dbReference type="Rhea" id="RHEA:21868"/>
        <dbReference type="ChEBI" id="CHEBI:15377"/>
        <dbReference type="ChEBI" id="CHEBI:15378"/>
        <dbReference type="ChEBI" id="CHEBI:28938"/>
        <dbReference type="ChEBI" id="CHEBI:58453"/>
        <dbReference type="ChEBI" id="CHEBI:58614"/>
        <dbReference type="EC" id="3.5.4.26"/>
    </reaction>
</comment>
<keyword evidence="6 14" id="KW-0686">Riboflavin biosynthesis</keyword>
<dbReference type="Pfam" id="PF00383">
    <property type="entry name" value="dCMP_cyt_deam_1"/>
    <property type="match status" value="1"/>
</dbReference>
<proteinExistence type="inferred from homology"/>
<dbReference type="RefSeq" id="WP_183666289.1">
    <property type="nucleotide sequence ID" value="NZ_BAAARH010000008.1"/>
</dbReference>
<comment type="function">
    <text evidence="1 14">Converts 2,5-diamino-6-(ribosylamino)-4(3h)-pyrimidinone 5'-phosphate into 5-amino-6-(ribosylamino)-2,4(1h,3h)-pyrimidinedione 5'-phosphate.</text>
</comment>
<evidence type="ECO:0000259" key="18">
    <source>
        <dbReference type="PROSITE" id="PS51747"/>
    </source>
</evidence>
<evidence type="ECO:0000256" key="3">
    <source>
        <dbReference type="ARBA" id="ARBA00004910"/>
    </source>
</evidence>
<keyword evidence="10 14" id="KW-0560">Oxidoreductase</keyword>
<feature type="binding site" evidence="16">
    <location>
        <position position="220"/>
    </location>
    <ligand>
        <name>NADP(+)</name>
        <dbReference type="ChEBI" id="CHEBI:58349"/>
    </ligand>
</feature>
<evidence type="ECO:0000256" key="6">
    <source>
        <dbReference type="ARBA" id="ARBA00022619"/>
    </source>
</evidence>
<comment type="similarity">
    <text evidence="4 14">In the N-terminal section; belongs to the cytidine and deoxycytidylate deaminase family.</text>
</comment>
<evidence type="ECO:0000256" key="9">
    <source>
        <dbReference type="ARBA" id="ARBA00022857"/>
    </source>
</evidence>
<evidence type="ECO:0000256" key="1">
    <source>
        <dbReference type="ARBA" id="ARBA00002151"/>
    </source>
</evidence>
<dbReference type="SUPFAM" id="SSF53927">
    <property type="entry name" value="Cytidine deaminase-like"/>
    <property type="match status" value="1"/>
</dbReference>
<evidence type="ECO:0000313" key="19">
    <source>
        <dbReference type="EMBL" id="MBB5513842.1"/>
    </source>
</evidence>
<comment type="pathway">
    <text evidence="3 14">Cofactor biosynthesis; riboflavin biosynthesis; 5-amino-6-(D-ribitylamino)uracil from GTP: step 3/4.</text>
</comment>